<dbReference type="PROSITE" id="PS50267">
    <property type="entry name" value="NA_NEUROTRAN_SYMP_3"/>
    <property type="match status" value="1"/>
</dbReference>
<evidence type="ECO:0000256" key="5">
    <source>
        <dbReference type="ARBA" id="ARBA00023136"/>
    </source>
</evidence>
<comment type="subcellular location">
    <subcellularLocation>
        <location evidence="1">Membrane</location>
        <topology evidence="1">Multi-pass membrane protein</topology>
    </subcellularLocation>
</comment>
<protein>
    <submittedName>
        <fullName evidence="8">SC6A9-like protein</fullName>
    </submittedName>
</protein>
<keyword evidence="2" id="KW-0813">Transport</keyword>
<reference evidence="8" key="1">
    <citation type="submission" date="2022-11" db="EMBL/GenBank/DDBJ databases">
        <title>Centuries of genome instability and evolution in soft-shell clam transmissible cancer (bioRxiv).</title>
        <authorList>
            <person name="Hart S.F.M."/>
            <person name="Yonemitsu M.A."/>
            <person name="Giersch R.M."/>
            <person name="Beal B.F."/>
            <person name="Arriagada G."/>
            <person name="Davis B.W."/>
            <person name="Ostrander E.A."/>
            <person name="Goff S.P."/>
            <person name="Metzger M.J."/>
        </authorList>
    </citation>
    <scope>NUCLEOTIDE SEQUENCE</scope>
    <source>
        <strain evidence="8">MELC-2E11</strain>
        <tissue evidence="8">Siphon/mantle</tissue>
    </source>
</reference>
<evidence type="ECO:0000256" key="4">
    <source>
        <dbReference type="ARBA" id="ARBA00022989"/>
    </source>
</evidence>
<evidence type="ECO:0000256" key="7">
    <source>
        <dbReference type="SAM" id="Phobius"/>
    </source>
</evidence>
<feature type="non-terminal residue" evidence="8">
    <location>
        <position position="115"/>
    </location>
</feature>
<evidence type="ECO:0000256" key="1">
    <source>
        <dbReference type="ARBA" id="ARBA00004141"/>
    </source>
</evidence>
<dbReference type="PANTHER" id="PTHR11616">
    <property type="entry name" value="SODIUM/CHLORIDE DEPENDENT TRANSPORTER"/>
    <property type="match status" value="1"/>
</dbReference>
<evidence type="ECO:0000313" key="8">
    <source>
        <dbReference type="EMBL" id="WAR04563.1"/>
    </source>
</evidence>
<feature type="compositionally biased region" description="Basic and acidic residues" evidence="6">
    <location>
        <begin position="1"/>
        <end position="18"/>
    </location>
</feature>
<evidence type="ECO:0000256" key="2">
    <source>
        <dbReference type="ARBA" id="ARBA00022448"/>
    </source>
</evidence>
<accession>A0ABY7E3J2</accession>
<sequence>MTSLNEKPEYQYHLKGADENGDDSSSGSGEDENQERGNWSRKMDFILSCLSYAVGLGNVWRFPYVCYRNGAGAFLIPFIIMLFVTGIPLVYLELSFGQFASSGVVSIWKASPLFQ</sequence>
<proteinExistence type="predicted"/>
<dbReference type="PANTHER" id="PTHR11616:SF240">
    <property type="entry name" value="BLOATED TUBULES, ISOFORM B-RELATED"/>
    <property type="match status" value="1"/>
</dbReference>
<dbReference type="Pfam" id="PF00209">
    <property type="entry name" value="SNF"/>
    <property type="match status" value="1"/>
</dbReference>
<name>A0ABY7E3J2_MYAAR</name>
<keyword evidence="4 7" id="KW-1133">Transmembrane helix</keyword>
<dbReference type="InterPro" id="IPR000175">
    <property type="entry name" value="Na/ntran_symport"/>
</dbReference>
<keyword evidence="9" id="KW-1185">Reference proteome</keyword>
<feature type="transmembrane region" description="Helical" evidence="7">
    <location>
        <begin position="70"/>
        <end position="92"/>
    </location>
</feature>
<evidence type="ECO:0000256" key="3">
    <source>
        <dbReference type="ARBA" id="ARBA00022692"/>
    </source>
</evidence>
<feature type="region of interest" description="Disordered" evidence="6">
    <location>
        <begin position="1"/>
        <end position="37"/>
    </location>
</feature>
<evidence type="ECO:0000313" key="9">
    <source>
        <dbReference type="Proteomes" id="UP001164746"/>
    </source>
</evidence>
<dbReference type="PRINTS" id="PR00176">
    <property type="entry name" value="NANEUSMPORT"/>
</dbReference>
<gene>
    <name evidence="8" type="ORF">MAR_019932</name>
</gene>
<dbReference type="SUPFAM" id="SSF161070">
    <property type="entry name" value="SNF-like"/>
    <property type="match status" value="1"/>
</dbReference>
<organism evidence="8 9">
    <name type="scientific">Mya arenaria</name>
    <name type="common">Soft-shell clam</name>
    <dbReference type="NCBI Taxonomy" id="6604"/>
    <lineage>
        <taxon>Eukaryota</taxon>
        <taxon>Metazoa</taxon>
        <taxon>Spiralia</taxon>
        <taxon>Lophotrochozoa</taxon>
        <taxon>Mollusca</taxon>
        <taxon>Bivalvia</taxon>
        <taxon>Autobranchia</taxon>
        <taxon>Heteroconchia</taxon>
        <taxon>Euheterodonta</taxon>
        <taxon>Imparidentia</taxon>
        <taxon>Neoheterodontei</taxon>
        <taxon>Myida</taxon>
        <taxon>Myoidea</taxon>
        <taxon>Myidae</taxon>
        <taxon>Mya</taxon>
    </lineage>
</organism>
<dbReference type="InterPro" id="IPR037272">
    <property type="entry name" value="SNS_sf"/>
</dbReference>
<dbReference type="Proteomes" id="UP001164746">
    <property type="component" value="Chromosome 5"/>
</dbReference>
<keyword evidence="3 7" id="KW-0812">Transmembrane</keyword>
<dbReference type="EMBL" id="CP111016">
    <property type="protein sequence ID" value="WAR04563.1"/>
    <property type="molecule type" value="Genomic_DNA"/>
</dbReference>
<evidence type="ECO:0000256" key="6">
    <source>
        <dbReference type="SAM" id="MobiDB-lite"/>
    </source>
</evidence>
<keyword evidence="5 7" id="KW-0472">Membrane</keyword>